<protein>
    <recommendedName>
        <fullName evidence="2">NADP-dependent oxidoreductase domain-containing protein</fullName>
    </recommendedName>
</protein>
<dbReference type="GO" id="GO:0005829">
    <property type="term" value="C:cytosol"/>
    <property type="evidence" value="ECO:0007669"/>
    <property type="project" value="TreeGrafter"/>
</dbReference>
<evidence type="ECO:0000259" key="2">
    <source>
        <dbReference type="Pfam" id="PF00248"/>
    </source>
</evidence>
<dbReference type="InterPro" id="IPR010530">
    <property type="entry name" value="B12D"/>
</dbReference>
<keyword evidence="1" id="KW-0472">Membrane</keyword>
<keyword evidence="1" id="KW-0812">Transmembrane</keyword>
<comment type="caution">
    <text evidence="3">The sequence shown here is derived from an EMBL/GenBank/DDBJ whole genome shotgun (WGS) entry which is preliminary data.</text>
</comment>
<gene>
    <name evidence="3" type="ORF">JR316_006054</name>
</gene>
<feature type="transmembrane region" description="Helical" evidence="1">
    <location>
        <begin position="21"/>
        <end position="40"/>
    </location>
</feature>
<reference evidence="3" key="1">
    <citation type="submission" date="2021-02" db="EMBL/GenBank/DDBJ databases">
        <title>Psilocybe cubensis genome.</title>
        <authorList>
            <person name="Mckernan K.J."/>
            <person name="Crawford S."/>
            <person name="Trippe A."/>
            <person name="Kane L.T."/>
            <person name="Mclaughlin S."/>
        </authorList>
    </citation>
    <scope>NUCLEOTIDE SEQUENCE [LARGE SCALE GENOMIC DNA]</scope>
    <source>
        <strain evidence="3">MGC-MH-2018</strain>
    </source>
</reference>
<dbReference type="PANTHER" id="PTHR42686">
    <property type="entry name" value="GH17980P-RELATED"/>
    <property type="match status" value="1"/>
</dbReference>
<dbReference type="SUPFAM" id="SSF51430">
    <property type="entry name" value="NAD(P)-linked oxidoreductase"/>
    <property type="match status" value="1"/>
</dbReference>
<accession>A0A8H7Y1J8</accession>
<dbReference type="GO" id="GO:0070485">
    <property type="term" value="P:dehydro-D-arabinono-1,4-lactone biosynthetic process"/>
    <property type="evidence" value="ECO:0007669"/>
    <property type="project" value="TreeGrafter"/>
</dbReference>
<dbReference type="InterPro" id="IPR020471">
    <property type="entry name" value="AKR"/>
</dbReference>
<dbReference type="InterPro" id="IPR044480">
    <property type="entry name" value="Ara2-like"/>
</dbReference>
<evidence type="ECO:0000256" key="1">
    <source>
        <dbReference type="SAM" id="Phobius"/>
    </source>
</evidence>
<dbReference type="AlphaFoldDB" id="A0A8H7Y1J8"/>
<dbReference type="EMBL" id="JAFIQS010000005">
    <property type="protein sequence ID" value="KAG5169498.1"/>
    <property type="molecule type" value="Genomic_DNA"/>
</dbReference>
<dbReference type="InterPro" id="IPR023210">
    <property type="entry name" value="NADP_OxRdtase_dom"/>
</dbReference>
<proteinExistence type="predicted"/>
<organism evidence="3">
    <name type="scientific">Psilocybe cubensis</name>
    <name type="common">Psychedelic mushroom</name>
    <name type="synonym">Stropharia cubensis</name>
    <dbReference type="NCBI Taxonomy" id="181762"/>
    <lineage>
        <taxon>Eukaryota</taxon>
        <taxon>Fungi</taxon>
        <taxon>Dikarya</taxon>
        <taxon>Basidiomycota</taxon>
        <taxon>Agaricomycotina</taxon>
        <taxon>Agaricomycetes</taxon>
        <taxon>Agaricomycetidae</taxon>
        <taxon>Agaricales</taxon>
        <taxon>Agaricineae</taxon>
        <taxon>Strophariaceae</taxon>
        <taxon>Psilocybe</taxon>
    </lineage>
</organism>
<name>A0A8H7Y1J8_PSICU</name>
<dbReference type="GO" id="GO:0045290">
    <property type="term" value="F:D-arabinose 1-dehydrogenase [NAD(P)+] activity"/>
    <property type="evidence" value="ECO:0007669"/>
    <property type="project" value="InterPro"/>
</dbReference>
<dbReference type="InterPro" id="IPR036812">
    <property type="entry name" value="NAD(P)_OxRdtase_dom_sf"/>
</dbReference>
<dbReference type="CDD" id="cd19164">
    <property type="entry name" value="AKR_ARA2"/>
    <property type="match status" value="1"/>
</dbReference>
<evidence type="ECO:0000313" key="3">
    <source>
        <dbReference type="EMBL" id="KAG5169498.1"/>
    </source>
</evidence>
<keyword evidence="1" id="KW-1133">Transmembrane helix</keyword>
<dbReference type="Pfam" id="PF00248">
    <property type="entry name" value="Aldo_ket_red"/>
    <property type="match status" value="1"/>
</dbReference>
<dbReference type="Gene3D" id="3.20.20.100">
    <property type="entry name" value="NADP-dependent oxidoreductase domain"/>
    <property type="match status" value="1"/>
</dbReference>
<feature type="domain" description="NADP-dependent oxidoreductase" evidence="2">
    <location>
        <begin position="111"/>
        <end position="421"/>
    </location>
</feature>
<sequence>MPSPTPNLRRSLMKNWFAVEAIPIYVIIGGVLVGASWYVARLATGPTIIWTKNNPTPWNTIKPDEGTKLMSVNQKFEKRTFDGLPEDGEEDWPIAGPLIPSLGGSMDLPAIVYGAGTFSNQYNPDDHLSGALPLRSVRLALRYGIRAFDTSAYYGPSEIVLGDALHALREEFPRSSYKLMTKCGRYGVQTFDYSPATIRKSVLRSLERLKTDYLDTVYLHDVEFVCTPIAPRITGNHTVALREEAAAYGLAKGDEAKVQGEGDQKILDAFHELQLMKKEGLIKNIGMTGFPLPTLLRLSILILHTAPFEPLDVLLSYSHLCLQNASFLEFIPHFYERAKVGQLLAASPLSMGLLTPSPPSWHPAPPKLREAVINSGKTWQGDYVNLAVGFSIRQTGSAEKPLPLVIGFSSPREVHEAVKVWREIQDGAEERIQGENRARNVYNELGYLDWSWASP</sequence>
<dbReference type="Pfam" id="PF06522">
    <property type="entry name" value="B12D"/>
    <property type="match status" value="1"/>
</dbReference>
<dbReference type="PANTHER" id="PTHR42686:SF1">
    <property type="entry name" value="GH17980P-RELATED"/>
    <property type="match status" value="1"/>
</dbReference>